<organism evidence="1 2">
    <name type="scientific">Caenorhabditis nigoni</name>
    <dbReference type="NCBI Taxonomy" id="1611254"/>
    <lineage>
        <taxon>Eukaryota</taxon>
        <taxon>Metazoa</taxon>
        <taxon>Ecdysozoa</taxon>
        <taxon>Nematoda</taxon>
        <taxon>Chromadorea</taxon>
        <taxon>Rhabditida</taxon>
        <taxon>Rhabditina</taxon>
        <taxon>Rhabditomorpha</taxon>
        <taxon>Rhabditoidea</taxon>
        <taxon>Rhabditidae</taxon>
        <taxon>Peloderinae</taxon>
        <taxon>Caenorhabditis</taxon>
    </lineage>
</organism>
<name>A0A2G5SE91_9PELO</name>
<sequence length="68" mass="7598">MGPICPKIGPKCSKIGLNGELFKICQTRSGKEKQLGVIEKNTDWKTESMKLYLITINGKVTEKENETV</sequence>
<gene>
    <name evidence="1" type="ORF">B9Z55_027890</name>
</gene>
<dbReference type="EMBL" id="PDUG01000014">
    <property type="protein sequence ID" value="PIC13252.1"/>
    <property type="molecule type" value="Genomic_DNA"/>
</dbReference>
<comment type="caution">
    <text evidence="1">The sequence shown here is derived from an EMBL/GenBank/DDBJ whole genome shotgun (WGS) entry which is preliminary data.</text>
</comment>
<protein>
    <submittedName>
        <fullName evidence="1">Uncharacterized protein</fullName>
    </submittedName>
</protein>
<dbReference type="AlphaFoldDB" id="A0A2G5SE91"/>
<dbReference type="Proteomes" id="UP000230233">
    <property type="component" value="Unassembled WGS sequence"/>
</dbReference>
<accession>A0A2G5SE91</accession>
<evidence type="ECO:0000313" key="2">
    <source>
        <dbReference type="Proteomes" id="UP000230233"/>
    </source>
</evidence>
<keyword evidence="2" id="KW-1185">Reference proteome</keyword>
<evidence type="ECO:0000313" key="1">
    <source>
        <dbReference type="EMBL" id="PIC13252.1"/>
    </source>
</evidence>
<proteinExistence type="predicted"/>
<reference evidence="2" key="1">
    <citation type="submission" date="2017-10" db="EMBL/GenBank/DDBJ databases">
        <title>Rapid genome shrinkage in a self-fertile nematode reveals novel sperm competition proteins.</title>
        <authorList>
            <person name="Yin D."/>
            <person name="Schwarz E.M."/>
            <person name="Thomas C.G."/>
            <person name="Felde R.L."/>
            <person name="Korf I.F."/>
            <person name="Cutter A.D."/>
            <person name="Schartner C.M."/>
            <person name="Ralston E.J."/>
            <person name="Meyer B.J."/>
            <person name="Haag E.S."/>
        </authorList>
    </citation>
    <scope>NUCLEOTIDE SEQUENCE [LARGE SCALE GENOMIC DNA]</scope>
    <source>
        <strain evidence="2">JU1422</strain>
    </source>
</reference>